<dbReference type="InterPro" id="IPR011990">
    <property type="entry name" value="TPR-like_helical_dom_sf"/>
</dbReference>
<evidence type="ECO:0000313" key="2">
    <source>
        <dbReference type="EMBL" id="GHH75363.1"/>
    </source>
</evidence>
<dbReference type="AlphaFoldDB" id="A0A919G0I7"/>
<evidence type="ECO:0000256" key="1">
    <source>
        <dbReference type="SAM" id="Phobius"/>
    </source>
</evidence>
<feature type="transmembrane region" description="Helical" evidence="1">
    <location>
        <begin position="75"/>
        <end position="96"/>
    </location>
</feature>
<evidence type="ECO:0008006" key="4">
    <source>
        <dbReference type="Google" id="ProtNLM"/>
    </source>
</evidence>
<organism evidence="2 3">
    <name type="scientific">Promicromonospora soli</name>
    <dbReference type="NCBI Taxonomy" id="2035533"/>
    <lineage>
        <taxon>Bacteria</taxon>
        <taxon>Bacillati</taxon>
        <taxon>Actinomycetota</taxon>
        <taxon>Actinomycetes</taxon>
        <taxon>Micrococcales</taxon>
        <taxon>Promicromonosporaceae</taxon>
        <taxon>Promicromonospora</taxon>
    </lineage>
</organism>
<name>A0A919G0I7_9MICO</name>
<dbReference type="Gene3D" id="1.25.40.10">
    <property type="entry name" value="Tetratricopeptide repeat domain"/>
    <property type="match status" value="1"/>
</dbReference>
<dbReference type="Pfam" id="PF13374">
    <property type="entry name" value="TPR_10"/>
    <property type="match status" value="1"/>
</dbReference>
<dbReference type="Proteomes" id="UP000627369">
    <property type="component" value="Unassembled WGS sequence"/>
</dbReference>
<dbReference type="SUPFAM" id="SSF48452">
    <property type="entry name" value="TPR-like"/>
    <property type="match status" value="1"/>
</dbReference>
<accession>A0A919G0I7</accession>
<protein>
    <recommendedName>
        <fullName evidence="4">Tetratricopeptide repeat protein</fullName>
    </recommendedName>
</protein>
<dbReference type="EMBL" id="BNAS01000004">
    <property type="protein sequence ID" value="GHH75363.1"/>
    <property type="molecule type" value="Genomic_DNA"/>
</dbReference>
<comment type="caution">
    <text evidence="2">The sequence shown here is derived from an EMBL/GenBank/DDBJ whole genome shotgun (WGS) entry which is preliminary data.</text>
</comment>
<keyword evidence="1" id="KW-0812">Transmembrane</keyword>
<evidence type="ECO:0000313" key="3">
    <source>
        <dbReference type="Proteomes" id="UP000627369"/>
    </source>
</evidence>
<reference evidence="2" key="2">
    <citation type="submission" date="2020-09" db="EMBL/GenBank/DDBJ databases">
        <authorList>
            <person name="Sun Q."/>
            <person name="Zhou Y."/>
        </authorList>
    </citation>
    <scope>NUCLEOTIDE SEQUENCE</scope>
    <source>
        <strain evidence="2">CGMCC 4.7398</strain>
    </source>
</reference>
<keyword evidence="1" id="KW-0472">Membrane</keyword>
<reference evidence="2" key="1">
    <citation type="journal article" date="2014" name="Int. J. Syst. Evol. Microbiol.">
        <title>Complete genome sequence of Corynebacterium casei LMG S-19264T (=DSM 44701T), isolated from a smear-ripened cheese.</title>
        <authorList>
            <consortium name="US DOE Joint Genome Institute (JGI-PGF)"/>
            <person name="Walter F."/>
            <person name="Albersmeier A."/>
            <person name="Kalinowski J."/>
            <person name="Ruckert C."/>
        </authorList>
    </citation>
    <scope>NUCLEOTIDE SEQUENCE</scope>
    <source>
        <strain evidence="2">CGMCC 4.7398</strain>
    </source>
</reference>
<keyword evidence="1" id="KW-1133">Transmembrane helix</keyword>
<keyword evidence="3" id="KW-1185">Reference proteome</keyword>
<feature type="transmembrane region" description="Helical" evidence="1">
    <location>
        <begin position="9"/>
        <end position="34"/>
    </location>
</feature>
<gene>
    <name evidence="2" type="ORF">GCM10017772_31520</name>
</gene>
<sequence>MAPMGRAEIVVRVVSYISLLAGIPAVLVFGWILFVPGTAVCDGAVMSPGQTCGLPFATGDSYETMVTETTVRRSIAYAACGLALVGVVGVPAVEVYRHRQGPAPRWFTPETMLSDDPGHVAPEVLMRALTTYAARLADRERAVGPDHPDALTWRYNLANVTVLAGSAAQAIPLYEAVAAGRRRALGADHRDTIAAEAGVAYAHAMGDEPGRAMTLCEVLLPRAERVLPGRDSGLRTIRRTSEVARGRTADADADADDWPCTCCQAAHDPGSSRMVDPGRRVIRGADHLAFCRPAEACQYPGFVWSRPVRPRLKSACLPP</sequence>
<proteinExistence type="predicted"/>